<evidence type="ECO:0000256" key="2">
    <source>
        <dbReference type="SAM" id="Phobius"/>
    </source>
</evidence>
<feature type="region of interest" description="Disordered" evidence="1">
    <location>
        <begin position="1"/>
        <end position="27"/>
    </location>
</feature>
<organism evidence="3 4">
    <name type="scientific">Cymbomonas tetramitiformis</name>
    <dbReference type="NCBI Taxonomy" id="36881"/>
    <lineage>
        <taxon>Eukaryota</taxon>
        <taxon>Viridiplantae</taxon>
        <taxon>Chlorophyta</taxon>
        <taxon>Pyramimonadophyceae</taxon>
        <taxon>Pyramimonadales</taxon>
        <taxon>Pyramimonadaceae</taxon>
        <taxon>Cymbomonas</taxon>
    </lineage>
</organism>
<feature type="transmembrane region" description="Helical" evidence="2">
    <location>
        <begin position="293"/>
        <end position="315"/>
    </location>
</feature>
<accession>A0AAE0LHH9</accession>
<evidence type="ECO:0000313" key="3">
    <source>
        <dbReference type="EMBL" id="KAK3285571.1"/>
    </source>
</evidence>
<dbReference type="Proteomes" id="UP001190700">
    <property type="component" value="Unassembled WGS sequence"/>
</dbReference>
<feature type="transmembrane region" description="Helical" evidence="2">
    <location>
        <begin position="393"/>
        <end position="419"/>
    </location>
</feature>
<name>A0AAE0LHH9_9CHLO</name>
<comment type="caution">
    <text evidence="3">The sequence shown here is derived from an EMBL/GenBank/DDBJ whole genome shotgun (WGS) entry which is preliminary data.</text>
</comment>
<feature type="region of interest" description="Disordered" evidence="1">
    <location>
        <begin position="141"/>
        <end position="161"/>
    </location>
</feature>
<keyword evidence="2" id="KW-1133">Transmembrane helix</keyword>
<evidence type="ECO:0000256" key="1">
    <source>
        <dbReference type="SAM" id="MobiDB-lite"/>
    </source>
</evidence>
<protein>
    <submittedName>
        <fullName evidence="3">Uncharacterized protein</fullName>
    </submittedName>
</protein>
<dbReference type="EMBL" id="LGRX02001769">
    <property type="protein sequence ID" value="KAK3285571.1"/>
    <property type="molecule type" value="Genomic_DNA"/>
</dbReference>
<evidence type="ECO:0000313" key="4">
    <source>
        <dbReference type="Proteomes" id="UP001190700"/>
    </source>
</evidence>
<keyword evidence="2" id="KW-0812">Transmembrane</keyword>
<feature type="transmembrane region" description="Helical" evidence="2">
    <location>
        <begin position="477"/>
        <end position="498"/>
    </location>
</feature>
<feature type="transmembrane region" description="Helical" evidence="2">
    <location>
        <begin position="335"/>
        <end position="355"/>
    </location>
</feature>
<keyword evidence="2" id="KW-0472">Membrane</keyword>
<dbReference type="AlphaFoldDB" id="A0AAE0LHH9"/>
<sequence>MELLPKNLEPPGYVQETEQTTQKEGSGEVEAVSLEGLWKLAELHVGQEVWVPRSWWPEGDSPPTRTEGGDVLCVVMRYEPYHFKAARGAFIICTSDASPKEYAISEIEYASFKAAKPAAAEGTLVVAAALPNALGGDAREAASSNSKLAGKPVDSAPDTSVKNATVKARGKASGGTYCGICCAPESDEEDVEETGKAKQKAGQEHGTVQDELEALRVGLAVKPRPALSRVLASSESTPNSVNLLTYLISNSDGDNRHAVAEIDAYKGRRSLAMALCRGLCNCGKGIFVCIHDIVRTIPVFSIALVIISLIGTTMVTEGLKDLEDALEKLGFSENIMSTFVFVFILYFLFHVLILLMSFMSSGRVRECCFSCLPACCVLAWRFINGLVMVLSYILYWLLFVLWMGVIILLGVWSLAYAVCLGSDETIHSFDEYVMPAMKSYAEDEFNVDNIDTGVIDDYCEHITNDTMKSLQQAAGGVGIVLGAHSLLMLIAVADYYLAVMERAVQKLRNKAKGIYRKAFESNTKIEHAISEIVSEPPKKQEMPDHTDTVAV</sequence>
<gene>
    <name evidence="3" type="ORF">CYMTET_6831</name>
</gene>
<keyword evidence="4" id="KW-1185">Reference proteome</keyword>
<reference evidence="3 4" key="1">
    <citation type="journal article" date="2015" name="Genome Biol. Evol.">
        <title>Comparative Genomics of a Bacterivorous Green Alga Reveals Evolutionary Causalities and Consequences of Phago-Mixotrophic Mode of Nutrition.</title>
        <authorList>
            <person name="Burns J.A."/>
            <person name="Paasch A."/>
            <person name="Narechania A."/>
            <person name="Kim E."/>
        </authorList>
    </citation>
    <scope>NUCLEOTIDE SEQUENCE [LARGE SCALE GENOMIC DNA]</scope>
    <source>
        <strain evidence="3 4">PLY_AMNH</strain>
    </source>
</reference>
<proteinExistence type="predicted"/>